<sequence length="310" mass="35490">MGTSVFPKGNWWAGNKKFEENLILFFLVNGYGDLLLKEMHGGETLLQFKVGNGDRIKFRKDPWCSEVSLEEAFPLLFQISVNQDSSIAENFIASGDSIIWTPLCRRSLFDWEVEEYAAPLGLLQNHMVDLSLEDEWNWKWNADGCFSVKSMVLNLYCPGQEDFLARQIWNSSSPSKINFLVWTMALDKCLTRVNLERRGIQILDLSCGLCGTLAESIEHLCIHCPISSYVWGHFLKALEISWVMPNSMKELLNCWRIEGLSKKGKLVWNSIPAAVLWSIWTERNNRIFCCKAKSPDEIVQRAVVLDDIVV</sequence>
<dbReference type="STRING" id="4432.A0A1U8A8X3"/>
<name>A0A1U8A8X3_NELNU</name>
<dbReference type="RefSeq" id="XP_010258430.1">
    <property type="nucleotide sequence ID" value="XM_010260128.1"/>
</dbReference>
<organism evidence="2 3">
    <name type="scientific">Nelumbo nucifera</name>
    <name type="common">Sacred lotus</name>
    <dbReference type="NCBI Taxonomy" id="4432"/>
    <lineage>
        <taxon>Eukaryota</taxon>
        <taxon>Viridiplantae</taxon>
        <taxon>Streptophyta</taxon>
        <taxon>Embryophyta</taxon>
        <taxon>Tracheophyta</taxon>
        <taxon>Spermatophyta</taxon>
        <taxon>Magnoliopsida</taxon>
        <taxon>Proteales</taxon>
        <taxon>Nelumbonaceae</taxon>
        <taxon>Nelumbo</taxon>
    </lineage>
</organism>
<dbReference type="PANTHER" id="PTHR36617">
    <property type="entry name" value="PROTEIN, PUTATIVE-RELATED"/>
    <property type="match status" value="1"/>
</dbReference>
<dbReference type="Pfam" id="PF13966">
    <property type="entry name" value="zf-RVT"/>
    <property type="match status" value="1"/>
</dbReference>
<dbReference type="GeneID" id="104598203"/>
<dbReference type="OMA" id="NCWRIEG"/>
<dbReference type="AlphaFoldDB" id="A0A1U8A8X3"/>
<evidence type="ECO:0000259" key="1">
    <source>
        <dbReference type="Pfam" id="PF13966"/>
    </source>
</evidence>
<dbReference type="eggNOG" id="KOG1075">
    <property type="taxonomic scope" value="Eukaryota"/>
</dbReference>
<proteinExistence type="predicted"/>
<evidence type="ECO:0000313" key="3">
    <source>
        <dbReference type="RefSeq" id="XP_010258430.1"/>
    </source>
</evidence>
<dbReference type="InterPro" id="IPR026960">
    <property type="entry name" value="RVT-Znf"/>
</dbReference>
<protein>
    <submittedName>
        <fullName evidence="3">Uncharacterized protein LOC104598203</fullName>
    </submittedName>
</protein>
<dbReference type="InParanoid" id="A0A1U8A8X3"/>
<feature type="domain" description="Reverse transcriptase zinc-binding" evidence="1">
    <location>
        <begin position="146"/>
        <end position="231"/>
    </location>
</feature>
<dbReference type="KEGG" id="nnu:104598203"/>
<evidence type="ECO:0000313" key="2">
    <source>
        <dbReference type="Proteomes" id="UP000189703"/>
    </source>
</evidence>
<dbReference type="OrthoDB" id="1937542at2759"/>
<dbReference type="Proteomes" id="UP000189703">
    <property type="component" value="Unplaced"/>
</dbReference>
<reference evidence="3" key="1">
    <citation type="submission" date="2025-08" db="UniProtKB">
        <authorList>
            <consortium name="RefSeq"/>
        </authorList>
    </citation>
    <scope>IDENTIFICATION</scope>
</reference>
<accession>A0A1U8A8X3</accession>
<gene>
    <name evidence="3" type="primary">LOC104598203</name>
</gene>
<dbReference type="PANTHER" id="PTHR36617:SF5">
    <property type="entry name" value="OS05G0421675 PROTEIN"/>
    <property type="match status" value="1"/>
</dbReference>
<keyword evidence="2" id="KW-1185">Reference proteome</keyword>